<evidence type="ECO:0000313" key="3">
    <source>
        <dbReference type="Proteomes" id="UP000499080"/>
    </source>
</evidence>
<reference evidence="2 3" key="1">
    <citation type="journal article" date="2019" name="Sci. Rep.">
        <title>Orb-weaving spider Araneus ventricosus genome elucidates the spidroin gene catalogue.</title>
        <authorList>
            <person name="Kono N."/>
            <person name="Nakamura H."/>
            <person name="Ohtoshi R."/>
            <person name="Moran D.A.P."/>
            <person name="Shinohara A."/>
            <person name="Yoshida Y."/>
            <person name="Fujiwara M."/>
            <person name="Mori M."/>
            <person name="Tomita M."/>
            <person name="Arakawa K."/>
        </authorList>
    </citation>
    <scope>NUCLEOTIDE SEQUENCE [LARGE SCALE GENOMIC DNA]</scope>
</reference>
<keyword evidence="3" id="KW-1185">Reference proteome</keyword>
<sequence>MPEDRLYETTVIQTPHLKVRKRHRCYNDPRKADLRTFRMISFTHRGSRDSREHESSHTVLRMGEEGTEQEKTRIHKRSWLQRTRP</sequence>
<feature type="compositionally biased region" description="Basic residues" evidence="1">
    <location>
        <begin position="73"/>
        <end position="85"/>
    </location>
</feature>
<comment type="caution">
    <text evidence="2">The sequence shown here is derived from an EMBL/GenBank/DDBJ whole genome shotgun (WGS) entry which is preliminary data.</text>
</comment>
<proteinExistence type="predicted"/>
<evidence type="ECO:0000256" key="1">
    <source>
        <dbReference type="SAM" id="MobiDB-lite"/>
    </source>
</evidence>
<dbReference type="EMBL" id="BGPR01053453">
    <property type="protein sequence ID" value="GBO30266.1"/>
    <property type="molecule type" value="Genomic_DNA"/>
</dbReference>
<evidence type="ECO:0000313" key="2">
    <source>
        <dbReference type="EMBL" id="GBO30266.1"/>
    </source>
</evidence>
<feature type="compositionally biased region" description="Basic and acidic residues" evidence="1">
    <location>
        <begin position="46"/>
        <end position="72"/>
    </location>
</feature>
<name>A0A4Y2W141_ARAVE</name>
<organism evidence="2 3">
    <name type="scientific">Araneus ventricosus</name>
    <name type="common">Orbweaver spider</name>
    <name type="synonym">Epeira ventricosa</name>
    <dbReference type="NCBI Taxonomy" id="182803"/>
    <lineage>
        <taxon>Eukaryota</taxon>
        <taxon>Metazoa</taxon>
        <taxon>Ecdysozoa</taxon>
        <taxon>Arthropoda</taxon>
        <taxon>Chelicerata</taxon>
        <taxon>Arachnida</taxon>
        <taxon>Araneae</taxon>
        <taxon>Araneomorphae</taxon>
        <taxon>Entelegynae</taxon>
        <taxon>Araneoidea</taxon>
        <taxon>Araneidae</taxon>
        <taxon>Araneus</taxon>
    </lineage>
</organism>
<protein>
    <submittedName>
        <fullName evidence="2">Uncharacterized protein</fullName>
    </submittedName>
</protein>
<accession>A0A4Y2W141</accession>
<dbReference type="AlphaFoldDB" id="A0A4Y2W141"/>
<feature type="region of interest" description="Disordered" evidence="1">
    <location>
        <begin position="45"/>
        <end position="85"/>
    </location>
</feature>
<gene>
    <name evidence="2" type="ORF">AVEN_137628_1</name>
</gene>
<dbReference type="Proteomes" id="UP000499080">
    <property type="component" value="Unassembled WGS sequence"/>
</dbReference>